<reference evidence="3" key="1">
    <citation type="submission" date="2023-01" db="EMBL/GenBank/DDBJ databases">
        <title>Genome assembly of the deep-sea coral Lophelia pertusa.</title>
        <authorList>
            <person name="Herrera S."/>
            <person name="Cordes E."/>
        </authorList>
    </citation>
    <scope>NUCLEOTIDE SEQUENCE</scope>
    <source>
        <strain evidence="3">USNM1676648</strain>
        <tissue evidence="3">Polyp</tissue>
    </source>
</reference>
<feature type="domain" description="C-type lectin" evidence="2">
    <location>
        <begin position="1"/>
        <end position="95"/>
    </location>
</feature>
<dbReference type="InterPro" id="IPR016187">
    <property type="entry name" value="CTDL_fold"/>
</dbReference>
<name>A0A9W9Z757_9CNID</name>
<evidence type="ECO:0000259" key="2">
    <source>
        <dbReference type="PROSITE" id="PS50041"/>
    </source>
</evidence>
<protein>
    <recommendedName>
        <fullName evidence="2">C-type lectin domain-containing protein</fullName>
    </recommendedName>
</protein>
<evidence type="ECO:0000313" key="4">
    <source>
        <dbReference type="Proteomes" id="UP001163046"/>
    </source>
</evidence>
<dbReference type="Gene3D" id="3.10.100.10">
    <property type="entry name" value="Mannose-Binding Protein A, subunit A"/>
    <property type="match status" value="1"/>
</dbReference>
<dbReference type="SUPFAM" id="SSF56436">
    <property type="entry name" value="C-type lectin-like"/>
    <property type="match status" value="1"/>
</dbReference>
<dbReference type="Pfam" id="PF00059">
    <property type="entry name" value="Lectin_C"/>
    <property type="match status" value="1"/>
</dbReference>
<dbReference type="InterPro" id="IPR050111">
    <property type="entry name" value="C-type_lectin/snaclec_domain"/>
</dbReference>
<dbReference type="Proteomes" id="UP001163046">
    <property type="component" value="Unassembled WGS sequence"/>
</dbReference>
<dbReference type="PANTHER" id="PTHR22803">
    <property type="entry name" value="MANNOSE, PHOSPHOLIPASE, LECTIN RECEPTOR RELATED"/>
    <property type="match status" value="1"/>
</dbReference>
<dbReference type="InterPro" id="IPR016186">
    <property type="entry name" value="C-type_lectin-like/link_sf"/>
</dbReference>
<accession>A0A9W9Z757</accession>
<dbReference type="PROSITE" id="PS00615">
    <property type="entry name" value="C_TYPE_LECTIN_1"/>
    <property type="match status" value="1"/>
</dbReference>
<dbReference type="PROSITE" id="PS50041">
    <property type="entry name" value="C_TYPE_LECTIN_2"/>
    <property type="match status" value="1"/>
</dbReference>
<organism evidence="3 4">
    <name type="scientific">Desmophyllum pertusum</name>
    <dbReference type="NCBI Taxonomy" id="174260"/>
    <lineage>
        <taxon>Eukaryota</taxon>
        <taxon>Metazoa</taxon>
        <taxon>Cnidaria</taxon>
        <taxon>Anthozoa</taxon>
        <taxon>Hexacorallia</taxon>
        <taxon>Scleractinia</taxon>
        <taxon>Caryophylliina</taxon>
        <taxon>Caryophylliidae</taxon>
        <taxon>Desmophyllum</taxon>
    </lineage>
</organism>
<gene>
    <name evidence="3" type="ORF">OS493_036290</name>
</gene>
<dbReference type="EMBL" id="MU826409">
    <property type="protein sequence ID" value="KAJ7376176.1"/>
    <property type="molecule type" value="Genomic_DNA"/>
</dbReference>
<evidence type="ECO:0000313" key="3">
    <source>
        <dbReference type="EMBL" id="KAJ7376176.1"/>
    </source>
</evidence>
<keyword evidence="4" id="KW-1185">Reference proteome</keyword>
<dbReference type="InterPro" id="IPR003609">
    <property type="entry name" value="Pan_app"/>
</dbReference>
<proteinExistence type="predicted"/>
<keyword evidence="1" id="KW-1015">Disulfide bond</keyword>
<dbReference type="CDD" id="cd00037">
    <property type="entry name" value="CLECT"/>
    <property type="match status" value="1"/>
</dbReference>
<comment type="caution">
    <text evidence="3">The sequence shown here is derived from an EMBL/GenBank/DDBJ whole genome shotgun (WGS) entry which is preliminary data.</text>
</comment>
<dbReference type="SMART" id="SM00034">
    <property type="entry name" value="CLECT"/>
    <property type="match status" value="1"/>
</dbReference>
<dbReference type="AlphaFoldDB" id="A0A9W9Z757"/>
<sequence>MCRTLEGDLVTIHDEKKQMFVYDNLAAGKTLWIGLKRNDNDVFHWVDGTKLQYTNWIGGSTDNVNEKCGEMTEYGSHRGKWNDKYCSTSQPFICEIAILNFNNVFRKVPGKMLLGHVMNRLRVTRDVECVLHCQRYPGCKSINFVRGASGSKGHSLCELNRRTNGVLTQNLHTGELSCYYDVII</sequence>
<dbReference type="OrthoDB" id="10255512at2759"/>
<dbReference type="InterPro" id="IPR001304">
    <property type="entry name" value="C-type_lectin-like"/>
</dbReference>
<evidence type="ECO:0000256" key="1">
    <source>
        <dbReference type="ARBA" id="ARBA00023157"/>
    </source>
</evidence>
<dbReference type="Pfam" id="PF00024">
    <property type="entry name" value="PAN_1"/>
    <property type="match status" value="1"/>
</dbReference>
<dbReference type="InterPro" id="IPR018378">
    <property type="entry name" value="C-type_lectin_CS"/>
</dbReference>